<comment type="caution">
    <text evidence="1">The sequence shown here is derived from an EMBL/GenBank/DDBJ whole genome shotgun (WGS) entry which is preliminary data.</text>
</comment>
<gene>
    <name evidence="1" type="ORF">LEP1GSC195_1765</name>
</gene>
<protein>
    <submittedName>
        <fullName evidence="1">Uncharacterized protein</fullName>
    </submittedName>
</protein>
<keyword evidence="2" id="KW-1185">Reference proteome</keyword>
<evidence type="ECO:0000313" key="2">
    <source>
        <dbReference type="Proteomes" id="UP000013984"/>
    </source>
</evidence>
<dbReference type="Proteomes" id="UP000013984">
    <property type="component" value="Unassembled WGS sequence"/>
</dbReference>
<reference evidence="1" key="1">
    <citation type="submission" date="2013-04" db="EMBL/GenBank/DDBJ databases">
        <authorList>
            <person name="Harkins D.M."/>
            <person name="Durkin A.S."/>
            <person name="Brinkac L.M."/>
            <person name="Haft D.H."/>
            <person name="Selengut J.D."/>
            <person name="Sanka R."/>
            <person name="DePew J."/>
            <person name="Purushe J."/>
            <person name="Galloway R.L."/>
            <person name="Vinetz J.M."/>
            <person name="Sutton G.G."/>
            <person name="Nierman W.C."/>
            <person name="Fouts D.E."/>
        </authorList>
    </citation>
    <scope>NUCLEOTIDE SEQUENCE [LARGE SCALE GENOMIC DNA]</scope>
    <source>
        <strain evidence="1">CDC</strain>
    </source>
</reference>
<evidence type="ECO:0000313" key="1">
    <source>
        <dbReference type="EMBL" id="EOQ97453.1"/>
    </source>
</evidence>
<name>R9A5F8_9LEPT</name>
<dbReference type="AlphaFoldDB" id="R9A5F8"/>
<organism evidence="1 2">
    <name type="scientific">Leptospira wolbachii serovar Codice str. CDC</name>
    <dbReference type="NCBI Taxonomy" id="1218599"/>
    <lineage>
        <taxon>Bacteria</taxon>
        <taxon>Pseudomonadati</taxon>
        <taxon>Spirochaetota</taxon>
        <taxon>Spirochaetia</taxon>
        <taxon>Leptospirales</taxon>
        <taxon>Leptospiraceae</taxon>
        <taxon>Leptospira</taxon>
    </lineage>
</organism>
<dbReference type="EMBL" id="AOGZ02000014">
    <property type="protein sequence ID" value="EOQ97453.1"/>
    <property type="molecule type" value="Genomic_DNA"/>
</dbReference>
<dbReference type="STRING" id="1218599.LEP1GSC195_1765"/>
<sequence length="193" mass="22649">MLSAKKMKFLLAIFSMITLNSCLMEYTLVKVKKSENTYIKFIFPKSVEEINILSGKQGMYKLFIQIYDQKGEYFFIPNYQSINPDGHKWLYDYKCYPADSYIFQTSKLYFNSSVPSNEFLYNYEYMVQIPVGKSKLRFLILEENKKYEGYVIYTKEVNIIPNQILSVNFSKLSAGEGVAILPYCEFIPCVLRN</sequence>
<proteinExistence type="predicted"/>
<accession>R9A5F8</accession>